<reference evidence="10" key="1">
    <citation type="journal article" date="2016" name="Nature">
        <title>Genome evolution in the allotetraploid frog Xenopus laevis.</title>
        <authorList>
            <person name="Session A.M."/>
            <person name="Uno Y."/>
            <person name="Kwon T."/>
            <person name="Chapman J.A."/>
            <person name="Toyoda A."/>
            <person name="Takahashi S."/>
            <person name="Fukui A."/>
            <person name="Hikosaka A."/>
            <person name="Suzuki A."/>
            <person name="Kondo M."/>
            <person name="van Heeringen S.J."/>
            <person name="Quigley I."/>
            <person name="Heinz S."/>
            <person name="Ogino H."/>
            <person name="Ochi H."/>
            <person name="Hellsten U."/>
            <person name="Lyons J.B."/>
            <person name="Simakov O."/>
            <person name="Putnam N."/>
            <person name="Stites J."/>
            <person name="Kuroki Y."/>
            <person name="Tanaka T."/>
            <person name="Michiue T."/>
            <person name="Watanabe M."/>
            <person name="Bogdanovic O."/>
            <person name="Lister R."/>
            <person name="Georgiou G."/>
            <person name="Paranjpe S.S."/>
            <person name="van Kruijsbergen I."/>
            <person name="Shu S."/>
            <person name="Carlson J."/>
            <person name="Kinoshita T."/>
            <person name="Ohta Y."/>
            <person name="Mawaribuchi S."/>
            <person name="Jenkins J."/>
            <person name="Grimwood J."/>
            <person name="Schmutz J."/>
            <person name="Mitros T."/>
            <person name="Mozaffari S.V."/>
            <person name="Suzuki Y."/>
            <person name="Haramoto Y."/>
            <person name="Yamamoto T.S."/>
            <person name="Takagi C."/>
            <person name="Heald R."/>
            <person name="Miller K."/>
            <person name="Haudenschild C."/>
            <person name="Kitzman J."/>
            <person name="Nakayama T."/>
            <person name="Izutsu Y."/>
            <person name="Robert J."/>
            <person name="Fortriede J."/>
            <person name="Burns K."/>
            <person name="Lotay V."/>
            <person name="Karimi K."/>
            <person name="Yasuoka Y."/>
            <person name="Dichmann D.S."/>
            <person name="Flajnik M.F."/>
            <person name="Houston D.W."/>
            <person name="Shendure J."/>
            <person name="DuPasquier L."/>
            <person name="Vize P.D."/>
            <person name="Zorn A.M."/>
            <person name="Ito M."/>
            <person name="Marcotte E.M."/>
            <person name="Wallingford J.B."/>
            <person name="Ito Y."/>
            <person name="Asashima M."/>
            <person name="Ueno N."/>
            <person name="Matsuda Y."/>
            <person name="Veenstra G.J."/>
            <person name="Fujiyama A."/>
            <person name="Harland R.M."/>
            <person name="Taira M."/>
            <person name="Rokhsar D.S."/>
        </authorList>
    </citation>
    <scope>NUCLEOTIDE SEQUENCE [LARGE SCALE GENOMIC DNA]</scope>
    <source>
        <strain evidence="10">J</strain>
    </source>
</reference>
<feature type="domain" description="SAM" evidence="8">
    <location>
        <begin position="565"/>
        <end position="596"/>
    </location>
</feature>
<dbReference type="CDD" id="cd09569">
    <property type="entry name" value="SAM_liprin-beta1_2_repeat3"/>
    <property type="match status" value="1"/>
</dbReference>
<dbReference type="CDD" id="cd09566">
    <property type="entry name" value="SAM_liprin-beta1_2_repeat2"/>
    <property type="match status" value="1"/>
</dbReference>
<dbReference type="Proteomes" id="UP000694892">
    <property type="component" value="Chromosome 4S"/>
</dbReference>
<evidence type="ECO:0000256" key="2">
    <source>
        <dbReference type="ARBA" id="ARBA00022553"/>
    </source>
</evidence>
<sequence>MAELSDLKIKLVGLEKEKINYEDSYSKAEELLQELKHLKIKVEELENERAQYEWKLKATKAEIAQLQEQLALKDAEIERLKSQISSKTIAQNESAERDQEVQRLKVGMETLLAANQEKDRRIEELTLLLSQYRRVKNFVMAAHASSEQMQSLSSEEEVEATLRKLNPVNNQTNDLQKPDTCPEDSPPITSPSSAPNNIQTSISTLSPSEPCPAPWEETPEYKNRILPRNLSTSLEDLQCAEKHVDVEVTDPVLTNENKVHVEDPRYQTLPGKLSRANQNGAHDPHRKLTSQNLLHVPSETNGIHDSCEKENNLDITFTSNDLSLSSETDSAPQSPLSPESKKSPKGIKKIWGKIRRTPSGNFSMDGVALSEFKRGGLRATAGPRLNRTKDNRIKNSDSNAPFAQWSNEQVCNWLEDLGLGQYVIFARQWVSSGHTLIMATPQALEKELGIKHPLHRKKLQLAINTISGKKEEKSGQLDHIWVTRWLDDIGLPQYKDQFHDSRVDGKMLQFLTVNDLLFLKVTSQLHHLSIKCAIHVLHANKFNPHCLRRRPADENNISPSEVVQWSNHRVMEWLRSVDLAEYAPNLRGSGVHGGLIILEPRFNADTLAMLLNIPPQKTLLRRHLATNFNLLIGPEAQQEKREIMDSTTFSPLSTAAKVRPKKIGLSNFGQLRKKKLDETADYVCPVDVVNGTQKGYSDFKVTSVSSTKENDKMEQVGRLV</sequence>
<evidence type="ECO:0000256" key="1">
    <source>
        <dbReference type="ARBA" id="ARBA00007547"/>
    </source>
</evidence>
<keyword evidence="3" id="KW-0677">Repeat</keyword>
<protein>
    <recommendedName>
        <fullName evidence="8">SAM domain-containing protein</fullName>
    </recommendedName>
</protein>
<dbReference type="SUPFAM" id="SSF47769">
    <property type="entry name" value="SAM/Pointed domain"/>
    <property type="match status" value="3"/>
</dbReference>
<feature type="coiled-coil region" evidence="6">
    <location>
        <begin position="108"/>
        <end position="135"/>
    </location>
</feature>
<dbReference type="Pfam" id="PF07647">
    <property type="entry name" value="SAM_2"/>
    <property type="match status" value="1"/>
</dbReference>
<feature type="region of interest" description="Disordered" evidence="7">
    <location>
        <begin position="167"/>
        <end position="212"/>
    </location>
</feature>
<organism evidence="9 10">
    <name type="scientific">Xenopus laevis</name>
    <name type="common">African clawed frog</name>
    <dbReference type="NCBI Taxonomy" id="8355"/>
    <lineage>
        <taxon>Eukaryota</taxon>
        <taxon>Metazoa</taxon>
        <taxon>Chordata</taxon>
        <taxon>Craniata</taxon>
        <taxon>Vertebrata</taxon>
        <taxon>Euteleostomi</taxon>
        <taxon>Amphibia</taxon>
        <taxon>Batrachia</taxon>
        <taxon>Anura</taxon>
        <taxon>Pipoidea</taxon>
        <taxon>Pipidae</taxon>
        <taxon>Xenopodinae</taxon>
        <taxon>Xenopus</taxon>
        <taxon>Xenopus</taxon>
    </lineage>
</organism>
<evidence type="ECO:0000259" key="8">
    <source>
        <dbReference type="PROSITE" id="PS50105"/>
    </source>
</evidence>
<comment type="similarity">
    <text evidence="1">Belongs to the liprin family. Liprin-beta subfamily.</text>
</comment>
<evidence type="ECO:0000256" key="4">
    <source>
        <dbReference type="ARBA" id="ARBA00023054"/>
    </source>
</evidence>
<dbReference type="CDD" id="cd09563">
    <property type="entry name" value="SAM_liprin-beta1_2_repeat1"/>
    <property type="match status" value="1"/>
</dbReference>
<dbReference type="EMBL" id="CM004473">
    <property type="protein sequence ID" value="OCT81916.1"/>
    <property type="molecule type" value="Genomic_DNA"/>
</dbReference>
<dbReference type="PANTHER" id="PTHR12587">
    <property type="entry name" value="LAR INTERACTING PROTEIN LIP -RELATED PROTEIN"/>
    <property type="match status" value="1"/>
</dbReference>
<proteinExistence type="inferred from homology"/>
<dbReference type="GO" id="GO:0005829">
    <property type="term" value="C:cytosol"/>
    <property type="evidence" value="ECO:0007669"/>
    <property type="project" value="UniProtKB-ARBA"/>
</dbReference>
<evidence type="ECO:0000256" key="6">
    <source>
        <dbReference type="SAM" id="Coils"/>
    </source>
</evidence>
<dbReference type="InterPro" id="IPR029515">
    <property type="entry name" value="Liprin"/>
</dbReference>
<dbReference type="GO" id="GO:0007528">
    <property type="term" value="P:neuromuscular junction development"/>
    <property type="evidence" value="ECO:0007669"/>
    <property type="project" value="TreeGrafter"/>
</dbReference>
<dbReference type="InterPro" id="IPR037619">
    <property type="entry name" value="LIPB1/2_SAM_3rd"/>
</dbReference>
<accession>A0A974HLD1</accession>
<name>A0A974HLD1_XENLA</name>
<dbReference type="Pfam" id="PF00536">
    <property type="entry name" value="SAM_1"/>
    <property type="match status" value="2"/>
</dbReference>
<dbReference type="PROSITE" id="PS50105">
    <property type="entry name" value="SAM_DOMAIN"/>
    <property type="match status" value="3"/>
</dbReference>
<feature type="domain" description="SAM" evidence="8">
    <location>
        <begin position="482"/>
        <end position="540"/>
    </location>
</feature>
<dbReference type="FunFam" id="1.10.150.50:FF:000005">
    <property type="entry name" value="Liprin-beta-1 isoform 1"/>
    <property type="match status" value="1"/>
</dbReference>
<dbReference type="AlphaFoldDB" id="A0A974HLD1"/>
<dbReference type="OMA" id="LATMHIT"/>
<feature type="compositionally biased region" description="Polar residues" evidence="7">
    <location>
        <begin position="190"/>
        <end position="207"/>
    </location>
</feature>
<feature type="coiled-coil region" evidence="6">
    <location>
        <begin position="4"/>
        <end position="83"/>
    </location>
</feature>
<dbReference type="InterPro" id="IPR037618">
    <property type="entry name" value="LIPB1/2_SAM_2nd"/>
</dbReference>
<dbReference type="InterPro" id="IPR001660">
    <property type="entry name" value="SAM"/>
</dbReference>
<dbReference type="SMART" id="SM00454">
    <property type="entry name" value="SAM"/>
    <property type="match status" value="3"/>
</dbReference>
<dbReference type="InterPro" id="IPR013761">
    <property type="entry name" value="SAM/pointed_sf"/>
</dbReference>
<evidence type="ECO:0000313" key="9">
    <source>
        <dbReference type="EMBL" id="OCT81916.1"/>
    </source>
</evidence>
<evidence type="ECO:0000313" key="10">
    <source>
        <dbReference type="Proteomes" id="UP000694892"/>
    </source>
</evidence>
<feature type="domain" description="SAM" evidence="8">
    <location>
        <begin position="405"/>
        <end position="469"/>
    </location>
</feature>
<dbReference type="InterPro" id="IPR037617">
    <property type="entry name" value="LIPB1/2_SAM_1"/>
</dbReference>
<dbReference type="GO" id="GO:0048786">
    <property type="term" value="C:presynaptic active zone"/>
    <property type="evidence" value="ECO:0007669"/>
    <property type="project" value="TreeGrafter"/>
</dbReference>
<dbReference type="Gene3D" id="1.10.150.50">
    <property type="entry name" value="Transcription Factor, Ets-1"/>
    <property type="match status" value="3"/>
</dbReference>
<evidence type="ECO:0000256" key="3">
    <source>
        <dbReference type="ARBA" id="ARBA00022737"/>
    </source>
</evidence>
<feature type="region of interest" description="Disordered" evidence="7">
    <location>
        <begin position="323"/>
        <end position="349"/>
    </location>
</feature>
<dbReference type="PANTHER" id="PTHR12587:SF18">
    <property type="entry name" value="LIPRIN-BETA-2"/>
    <property type="match status" value="1"/>
</dbReference>
<evidence type="ECO:0000256" key="7">
    <source>
        <dbReference type="SAM" id="MobiDB-lite"/>
    </source>
</evidence>
<dbReference type="FunFam" id="1.10.150.50:FF:000017">
    <property type="entry name" value="Liprin-beta-1 isoform 1"/>
    <property type="match status" value="1"/>
</dbReference>
<keyword evidence="4 6" id="KW-0175">Coiled coil</keyword>
<keyword evidence="2" id="KW-0597">Phosphoprotein</keyword>
<dbReference type="FunFam" id="1.10.150.50:FF:000007">
    <property type="entry name" value="Liprin-beta-1 isoform 1"/>
    <property type="match status" value="1"/>
</dbReference>
<evidence type="ECO:0000256" key="5">
    <source>
        <dbReference type="ARBA" id="ARBA00060046"/>
    </source>
</evidence>
<gene>
    <name evidence="9" type="ORF">XELAEV_18024423mg</name>
</gene>
<comment type="function">
    <text evidence="5">May regulate the disassembly of focal adhesions. Did not bind receptor-like tyrosine phosphatases type 2A.</text>
</comment>